<dbReference type="PANTHER" id="PTHR44227">
    <property type="match status" value="1"/>
</dbReference>
<evidence type="ECO:0008006" key="6">
    <source>
        <dbReference type="Google" id="ProtNLM"/>
    </source>
</evidence>
<feature type="transmembrane region" description="Helical" evidence="3">
    <location>
        <begin position="361"/>
        <end position="380"/>
    </location>
</feature>
<feature type="transmembrane region" description="Helical" evidence="3">
    <location>
        <begin position="200"/>
        <end position="216"/>
    </location>
</feature>
<keyword evidence="5" id="KW-1185">Reference proteome</keyword>
<gene>
    <name evidence="4" type="ORF">C0039_03905</name>
</gene>
<dbReference type="AlphaFoldDB" id="A0A2N5X796"/>
<keyword evidence="3" id="KW-0472">Membrane</keyword>
<feature type="transmembrane region" description="Helical" evidence="3">
    <location>
        <begin position="223"/>
        <end position="250"/>
    </location>
</feature>
<dbReference type="EMBL" id="PKUS01000002">
    <property type="protein sequence ID" value="PLW70358.1"/>
    <property type="molecule type" value="Genomic_DNA"/>
</dbReference>
<feature type="transmembrane region" description="Helical" evidence="3">
    <location>
        <begin position="7"/>
        <end position="27"/>
    </location>
</feature>
<dbReference type="PANTHER" id="PTHR44227:SF3">
    <property type="entry name" value="PROTEIN O-MANNOSYL-TRANSFERASE TMTC4"/>
    <property type="match status" value="1"/>
</dbReference>
<evidence type="ECO:0000313" key="5">
    <source>
        <dbReference type="Proteomes" id="UP000235005"/>
    </source>
</evidence>
<proteinExistence type="predicted"/>
<dbReference type="OrthoDB" id="8566379at2"/>
<organism evidence="4 5">
    <name type="scientific">Pseudohalioglobus lutimaris</name>
    <dbReference type="NCBI Taxonomy" id="1737061"/>
    <lineage>
        <taxon>Bacteria</taxon>
        <taxon>Pseudomonadati</taxon>
        <taxon>Pseudomonadota</taxon>
        <taxon>Gammaproteobacteria</taxon>
        <taxon>Cellvibrionales</taxon>
        <taxon>Halieaceae</taxon>
        <taxon>Pseudohalioglobus</taxon>
    </lineage>
</organism>
<evidence type="ECO:0000256" key="3">
    <source>
        <dbReference type="SAM" id="Phobius"/>
    </source>
</evidence>
<feature type="transmembrane region" description="Helical" evidence="3">
    <location>
        <begin position="96"/>
        <end position="114"/>
    </location>
</feature>
<dbReference type="GO" id="GO:0000030">
    <property type="term" value="F:mannosyltransferase activity"/>
    <property type="evidence" value="ECO:0007669"/>
    <property type="project" value="TreeGrafter"/>
</dbReference>
<feature type="transmembrane region" description="Helical" evidence="3">
    <location>
        <begin position="336"/>
        <end position="355"/>
    </location>
</feature>
<name>A0A2N5X796_9GAMM</name>
<dbReference type="GO" id="GO:0030968">
    <property type="term" value="P:endoplasmic reticulum unfolded protein response"/>
    <property type="evidence" value="ECO:0007669"/>
    <property type="project" value="TreeGrafter"/>
</dbReference>
<feature type="transmembrane region" description="Helical" evidence="3">
    <location>
        <begin position="146"/>
        <end position="166"/>
    </location>
</feature>
<evidence type="ECO:0000256" key="1">
    <source>
        <dbReference type="ARBA" id="ARBA00022737"/>
    </source>
</evidence>
<protein>
    <recommendedName>
        <fullName evidence="6">Glycosyltransferase RgtA/B/C/D-like domain-containing protein</fullName>
    </recommendedName>
</protein>
<keyword evidence="2" id="KW-0802">TPR repeat</keyword>
<dbReference type="Proteomes" id="UP000235005">
    <property type="component" value="Unassembled WGS sequence"/>
</dbReference>
<keyword evidence="1" id="KW-0677">Repeat</keyword>
<evidence type="ECO:0000313" key="4">
    <source>
        <dbReference type="EMBL" id="PLW70358.1"/>
    </source>
</evidence>
<reference evidence="4 5" key="1">
    <citation type="submission" date="2018-01" db="EMBL/GenBank/DDBJ databases">
        <title>The draft genome sequence of Halioglobus lutimaris HF004.</title>
        <authorList>
            <person name="Du Z.-J."/>
            <person name="Shi M.-J."/>
        </authorList>
    </citation>
    <scope>NUCLEOTIDE SEQUENCE [LARGE SCALE GENOMIC DNA]</scope>
    <source>
        <strain evidence="4 5">HF004</strain>
    </source>
</reference>
<dbReference type="InterPro" id="IPR052346">
    <property type="entry name" value="O-mannosyl-transferase_TMTC"/>
</dbReference>
<feature type="transmembrane region" description="Helical" evidence="3">
    <location>
        <begin position="121"/>
        <end position="140"/>
    </location>
</feature>
<dbReference type="RefSeq" id="WP_101517289.1">
    <property type="nucleotide sequence ID" value="NZ_PKUS01000002.1"/>
</dbReference>
<evidence type="ECO:0000256" key="2">
    <source>
        <dbReference type="ARBA" id="ARBA00022803"/>
    </source>
</evidence>
<comment type="caution">
    <text evidence="4">The sequence shown here is derived from an EMBL/GenBank/DDBJ whole genome shotgun (WGS) entry which is preliminary data.</text>
</comment>
<feature type="transmembrane region" description="Helical" evidence="3">
    <location>
        <begin position="310"/>
        <end position="329"/>
    </location>
</feature>
<keyword evidence="3" id="KW-1133">Transmembrane helix</keyword>
<feature type="transmembrane region" description="Helical" evidence="3">
    <location>
        <begin position="178"/>
        <end position="194"/>
    </location>
</feature>
<dbReference type="GO" id="GO:0035269">
    <property type="term" value="P:protein O-linked glycosylation via mannose"/>
    <property type="evidence" value="ECO:0007669"/>
    <property type="project" value="TreeGrafter"/>
</dbReference>
<keyword evidence="3" id="KW-0812">Transmembrane</keyword>
<sequence>MKGYPSLRAWGATLLFVTLYLAVYWIYLPGTSGPVMLDDRSSLTKLESLEERPEQALDFVLGENSGPLGRPVSMATFVAERLLGDGSTATAKAVNIMLHTVSGALIAYFIVLLLTAIGVKAPVPIAVMLSVLWLLAPLHVSTVLYVVQRMTMLATVFSLLGLIAYLRWRRGVGSGEPQHAWLLLVMACIALAVLSKENGILVVPLILLTEAFWLQFRDNSGRILLWLQSLTLMLIAGGALAIVLLLGIFWDTLVDYHQFREFTLVERLLTQARVVWDYVGQFYLPETSRLGIYHDDLHVSVSLSQPGSTAYAVLGWLVLILLVPVLWWWKWPRRLLYGPLFFLAGHAMESTVWPLELYFEHRNYLPSVGLIVIPLCVYAYAVKKWPEVRYPLLAWCMVAIVAMAIQTSSQVSIWSSRPLLMMHHVNGHPHSARANRDYASQLAMSGARDAALLYSERAYKASLATPAAGDEHFGDFVLRNVALACLAGEPLVPEEYEVIGRVQPQRPLGQVVTMGVVIKLRQEERCPRFDWDGFLEHLASLYLTEFDTSLASHNMFSALAMLANAHQHWEYAYAYNARHLALVPHSVRGMLMQLHFTTALGKTSEAQEYIARLQELQRAGKLTQAELANLALYLEK</sequence>
<accession>A0A2N5X796</accession>
<feature type="transmembrane region" description="Helical" evidence="3">
    <location>
        <begin position="392"/>
        <end position="414"/>
    </location>
</feature>